<feature type="compositionally biased region" description="Gly residues" evidence="1">
    <location>
        <begin position="440"/>
        <end position="474"/>
    </location>
</feature>
<accession>A0A4Y8T9M1</accession>
<organism evidence="3 4">
    <name type="scientific">Bacillus thuringiensis</name>
    <dbReference type="NCBI Taxonomy" id="1428"/>
    <lineage>
        <taxon>Bacteria</taxon>
        <taxon>Bacillati</taxon>
        <taxon>Bacillota</taxon>
        <taxon>Bacilli</taxon>
        <taxon>Bacillales</taxon>
        <taxon>Bacillaceae</taxon>
        <taxon>Bacillus</taxon>
        <taxon>Bacillus cereus group</taxon>
    </lineage>
</organism>
<comment type="caution">
    <text evidence="3">The sequence shown here is derived from an EMBL/GenBank/DDBJ whole genome shotgun (WGS) entry which is preliminary data.</text>
</comment>
<reference evidence="3 4" key="1">
    <citation type="submission" date="2019-01" db="EMBL/GenBank/DDBJ databases">
        <title>Draft genome sequence of Bacillus sp. DPC6431.</title>
        <authorList>
            <person name="Arbulu S."/>
            <person name="Murphy K."/>
            <person name="O'Sullivan O."/>
            <person name="Rea M.C."/>
            <person name="Hill C."/>
            <person name="Ross R.P."/>
        </authorList>
    </citation>
    <scope>NUCLEOTIDE SEQUENCE [LARGE SCALE GENOMIC DNA]</scope>
    <source>
        <strain evidence="3 4">DPC6431</strain>
    </source>
</reference>
<protein>
    <recommendedName>
        <fullName evidence="2">Tail spike domain-containing protein</fullName>
    </recommendedName>
</protein>
<dbReference type="InterPro" id="IPR007119">
    <property type="entry name" value="Phage_tail_spike_N"/>
</dbReference>
<evidence type="ECO:0000259" key="2">
    <source>
        <dbReference type="Pfam" id="PF06605"/>
    </source>
</evidence>
<gene>
    <name evidence="3" type="ORF">EQ803_06515</name>
</gene>
<feature type="region of interest" description="Disordered" evidence="1">
    <location>
        <begin position="418"/>
        <end position="478"/>
    </location>
</feature>
<evidence type="ECO:0000313" key="4">
    <source>
        <dbReference type="Proteomes" id="UP000297630"/>
    </source>
</evidence>
<sequence>MALLKLYNKQLQLKAYLENAFKISYEQQFNSIWTAAFSLPLNDLKEEEISAFDFLELFDNGKRIGMFRILPKETVKNENTKTVTYKCEHVLATLLSDVLFRYHQLSNYTTKDVIEYLLSQQETKHWKLGKCDFTRYFHYSWEHENTILGPLFSIPKPFDEPYEWTWDDSIGNYPWTLNLVKVSNEITGEIRYRKNLKGIRKEEDPTDIITRLYCLGYGEGVNQLDISKVNPTGKPYIEAPQHIIDKYGIHKYIWADKRFENVGTLFSSGQALLNKKCRPKLTYSVDAIDYELIDPYKLEKYEIGKLIRISDEELGIVDVRLMKKGKSDVTGNPLNVNLEIGDPIEDLGTTQADIERRQKINETYSQGATNIDSHDYNDNCDPENPAVIKFFLPEDLVNINSLILTYEIEEFRAYSKATKGGGATVQSTSAGGAVVDSTSSGGGSTQTSSSGGGSTQTSTSGGGGSYTSESGGGAVPSTTQKSFAELHLMSGVPQNSVGTDNWGYHLHEVVIPGDYFSHSHTVNVPAHGHQVNIPAHSHSVTVPAHAHSVAIPNHTHQINIPNHTHEIQLPDHMHDIQHGIYKLSEKPSRVTVKVDGNIVPVDSTSAQNINLIPYLSKDGSGKIDRNKWHEITITPDRLGRVNANIISRLFIQSRIGGTF</sequence>
<evidence type="ECO:0000256" key="1">
    <source>
        <dbReference type="SAM" id="MobiDB-lite"/>
    </source>
</evidence>
<dbReference type="EMBL" id="SCLP01000002">
    <property type="protein sequence ID" value="TFF48159.1"/>
    <property type="molecule type" value="Genomic_DNA"/>
</dbReference>
<dbReference type="AlphaFoldDB" id="A0A4Y8T9M1"/>
<dbReference type="Proteomes" id="UP000297630">
    <property type="component" value="Unassembled WGS sequence"/>
</dbReference>
<dbReference type="Pfam" id="PF06605">
    <property type="entry name" value="Prophage_tail"/>
    <property type="match status" value="1"/>
</dbReference>
<name>A0A4Y8T9M1_BACTU</name>
<dbReference type="NCBIfam" id="TIGR01665">
    <property type="entry name" value="put_anti_recept"/>
    <property type="match status" value="1"/>
</dbReference>
<dbReference type="InterPro" id="IPR010572">
    <property type="entry name" value="Tail_dom"/>
</dbReference>
<proteinExistence type="predicted"/>
<evidence type="ECO:0000313" key="3">
    <source>
        <dbReference type="EMBL" id="TFF48159.1"/>
    </source>
</evidence>
<feature type="domain" description="Tail spike" evidence="2">
    <location>
        <begin position="99"/>
        <end position="354"/>
    </location>
</feature>